<feature type="region of interest" description="Disordered" evidence="1">
    <location>
        <begin position="406"/>
        <end position="443"/>
    </location>
</feature>
<keyword evidence="3" id="KW-1185">Reference proteome</keyword>
<dbReference type="EMBL" id="JAKKPZ010000007">
    <property type="protein sequence ID" value="KAI1718739.1"/>
    <property type="molecule type" value="Genomic_DNA"/>
</dbReference>
<gene>
    <name evidence="2" type="ORF">DdX_05845</name>
</gene>
<dbReference type="AlphaFoldDB" id="A0AAD4N6H7"/>
<accession>A0AAD4N6H7</accession>
<name>A0AAD4N6H7_9BILA</name>
<reference evidence="2" key="1">
    <citation type="submission" date="2022-01" db="EMBL/GenBank/DDBJ databases">
        <title>Genome Sequence Resource for Two Populations of Ditylenchus destructor, the Migratory Endoparasitic Phytonematode.</title>
        <authorList>
            <person name="Zhang H."/>
            <person name="Lin R."/>
            <person name="Xie B."/>
        </authorList>
    </citation>
    <scope>NUCLEOTIDE SEQUENCE</scope>
    <source>
        <strain evidence="2">BazhouSP</strain>
    </source>
</reference>
<feature type="compositionally biased region" description="Low complexity" evidence="1">
    <location>
        <begin position="409"/>
        <end position="424"/>
    </location>
</feature>
<protein>
    <submittedName>
        <fullName evidence="2">Uncharacterized protein</fullName>
    </submittedName>
</protein>
<proteinExistence type="predicted"/>
<evidence type="ECO:0000256" key="1">
    <source>
        <dbReference type="SAM" id="MobiDB-lite"/>
    </source>
</evidence>
<organism evidence="2 3">
    <name type="scientific">Ditylenchus destructor</name>
    <dbReference type="NCBI Taxonomy" id="166010"/>
    <lineage>
        <taxon>Eukaryota</taxon>
        <taxon>Metazoa</taxon>
        <taxon>Ecdysozoa</taxon>
        <taxon>Nematoda</taxon>
        <taxon>Chromadorea</taxon>
        <taxon>Rhabditida</taxon>
        <taxon>Tylenchina</taxon>
        <taxon>Tylenchomorpha</taxon>
        <taxon>Sphaerularioidea</taxon>
        <taxon>Anguinidae</taxon>
        <taxon>Anguininae</taxon>
        <taxon>Ditylenchus</taxon>
    </lineage>
</organism>
<sequence>MTSGENQKSKLYIKADGIIQRLGSLRHLFALHSAQRFLSVPKPNQKKRAYASKCTKQSERHYFPTSCLPLKRRKMTVAATNLSATYGISRKVSDAQTPDTIQFSPPLDQSLNSPPGLPMRKYSSSTNIDFPRNFNIEDSSTLSRRLASSAEGKFTIIDSRYKDSTDESFDDSSDVEFEISNDAKIPKSPSAFCIGHQTTSTHLDPTRSYPNFRKMGTQNICGSRFKIVPVESRYKRGRWQAWDYYLDDNKKAMEDESLFKKAAVHLTGDGFLNQNVANNGQFMGQSHPVINPPKMIAIVPPTPPIMGSSSASMFAEPRKFDENINSFAFGTSPTSSPNFYIPSENSTIHSVNGQQMLMQGLLTNQEVPLSPRAVSVDTHHEPEIFGSRPNSPENVHDQLRVDVYSSKGASSPAINISPISATSSESRPTPENGPPPQMSGGRLTPSAEILLQHYGLERSLSATSSYHDPSLLDLLPGTVNDGSPQNAPILSDKAIEELKNSSHLKLLGLQEDNAQCKILFPIYTSSNT</sequence>
<comment type="caution">
    <text evidence="2">The sequence shown here is derived from an EMBL/GenBank/DDBJ whole genome shotgun (WGS) entry which is preliminary data.</text>
</comment>
<evidence type="ECO:0000313" key="3">
    <source>
        <dbReference type="Proteomes" id="UP001201812"/>
    </source>
</evidence>
<evidence type="ECO:0000313" key="2">
    <source>
        <dbReference type="EMBL" id="KAI1718739.1"/>
    </source>
</evidence>
<dbReference type="Proteomes" id="UP001201812">
    <property type="component" value="Unassembled WGS sequence"/>
</dbReference>